<sequence>MIVHPAKFGEDPTYAELFDGSYGPSDSVLAVAEDPLALLFYFMPPKLWSQIAIESNRYPSSPCSSRGNQGVGSAKSDWIVGRSHAFAHQERNSSTLVHEESGG</sequence>
<dbReference type="OrthoDB" id="126874at2759"/>
<name>A0A2P4WWV8_9STRA</name>
<evidence type="ECO:0000313" key="2">
    <source>
        <dbReference type="Proteomes" id="UP000237271"/>
    </source>
</evidence>
<dbReference type="EMBL" id="NCKW01020506">
    <property type="protein sequence ID" value="POM57788.1"/>
    <property type="molecule type" value="Genomic_DNA"/>
</dbReference>
<proteinExistence type="predicted"/>
<evidence type="ECO:0000313" key="1">
    <source>
        <dbReference type="EMBL" id="POM57788.1"/>
    </source>
</evidence>
<accession>A0A2P4WWV8</accession>
<protein>
    <submittedName>
        <fullName evidence="1">Uncharacterized protein</fullName>
    </submittedName>
</protein>
<dbReference type="Proteomes" id="UP000237271">
    <property type="component" value="Unassembled WGS sequence"/>
</dbReference>
<dbReference type="AlphaFoldDB" id="A0A2P4WWV8"/>
<keyword evidence="2" id="KW-1185">Reference proteome</keyword>
<comment type="caution">
    <text evidence="1">The sequence shown here is derived from an EMBL/GenBank/DDBJ whole genome shotgun (WGS) entry which is preliminary data.</text>
</comment>
<reference evidence="1 2" key="1">
    <citation type="journal article" date="2017" name="Genome Biol. Evol.">
        <title>Phytophthora megakarya and P. palmivora, closely related causal agents of cacao black pod rot, underwent increases in genome sizes and gene numbers by different mechanisms.</title>
        <authorList>
            <person name="Ali S.S."/>
            <person name="Shao J."/>
            <person name="Lary D.J."/>
            <person name="Kronmiller B."/>
            <person name="Shen D."/>
            <person name="Strem M.D."/>
            <person name="Amoako-Attah I."/>
            <person name="Akrofi A.Y."/>
            <person name="Begoude B.A."/>
            <person name="Ten Hoopen G.M."/>
            <person name="Coulibaly K."/>
            <person name="Kebe B.I."/>
            <person name="Melnick R.L."/>
            <person name="Guiltinan M.J."/>
            <person name="Tyler B.M."/>
            <person name="Meinhardt L.W."/>
            <person name="Bailey B.A."/>
        </authorList>
    </citation>
    <scope>NUCLEOTIDE SEQUENCE [LARGE SCALE GENOMIC DNA]</scope>
    <source>
        <strain evidence="2">sbr112.9</strain>
    </source>
</reference>
<organism evidence="1 2">
    <name type="scientific">Phytophthora palmivora</name>
    <dbReference type="NCBI Taxonomy" id="4796"/>
    <lineage>
        <taxon>Eukaryota</taxon>
        <taxon>Sar</taxon>
        <taxon>Stramenopiles</taxon>
        <taxon>Oomycota</taxon>
        <taxon>Peronosporomycetes</taxon>
        <taxon>Peronosporales</taxon>
        <taxon>Peronosporaceae</taxon>
        <taxon>Phytophthora</taxon>
    </lineage>
</organism>
<gene>
    <name evidence="1" type="ORF">PHPALM_37650</name>
</gene>